<dbReference type="Pfam" id="PF17919">
    <property type="entry name" value="RT_RNaseH_2"/>
    <property type="match status" value="1"/>
</dbReference>
<dbReference type="InterPro" id="IPR043502">
    <property type="entry name" value="DNA/RNA_pol_sf"/>
</dbReference>
<gene>
    <name evidence="2" type="ORF">PACLA_8A016124</name>
</gene>
<dbReference type="SUPFAM" id="SSF56672">
    <property type="entry name" value="DNA/RNA polymerases"/>
    <property type="match status" value="1"/>
</dbReference>
<dbReference type="InterPro" id="IPR012337">
    <property type="entry name" value="RNaseH-like_sf"/>
</dbReference>
<dbReference type="InterPro" id="IPR041577">
    <property type="entry name" value="RT_RNaseH_2"/>
</dbReference>
<dbReference type="AlphaFoldDB" id="A0A6S7L818"/>
<dbReference type="InterPro" id="IPR043128">
    <property type="entry name" value="Rev_trsase/Diguanyl_cyclase"/>
</dbReference>
<dbReference type="SUPFAM" id="SSF53098">
    <property type="entry name" value="Ribonuclease H-like"/>
    <property type="match status" value="1"/>
</dbReference>
<evidence type="ECO:0000313" key="3">
    <source>
        <dbReference type="Proteomes" id="UP001152795"/>
    </source>
</evidence>
<dbReference type="Gene3D" id="3.30.70.270">
    <property type="match status" value="2"/>
</dbReference>
<sequence>MENIIVLTWLRLIHPPLPALVKQRYGAELRSQTVASLKPEISQALDSLLDEVNSANDAKVLRTAFQQSLKHPQSSSRRQTPTALPRTSKTPTKSCPLCKQAGRQHQHYLSRCPYLPVEDKQYLSRSRQVVGTEPGDPLSDCEAFYAHHPLLSTLDTGAETSMIKTSIANEIGATIQKTTQKALQADGITQLAVVGEVHLTLSRNHFNLQLDALVVDSLDVDTTSWDHRLGPTNTIYNLGSVRRTQSTYDDVFDKNISGYNGAAGPFEAVVNMGPVQPPQRKGRLPQYAPNKLVELQHKFDELESLGIFQPPENLGITVEYLNPSFLIKKPSGGHRLVTAFADVGRYSKPQPSLLPDVDSTLRTIAKWKYIIVSDLTSAFYQIPLAKGSMKYCGVVTPFRGVRVYTRSAMGMPGSETALEELMCPILGDCLEDGIAAKLSDDLYCGADTPEELLINWKRILDALQKCNIKLSPSKTIICPRSTTILGWIWTQGCLSASTHRIATMSSCPPPDTVRGLRSFIGANKVLGRVVPQCAHIIAPLESAIAGQQSCDKIKWSDTLSQQFKFAQSSLANNKSITLPKPSDKLWIVTDGSVTKRGIGATLYVSRHQTLLLAGFFSAKLRKHQVNWLPCEIEALSIAAAVKHFSPFIIQSHHPACILTDSKPCVQAIDKLRRGEFSASPRVTSFLSIVSRRFRSSIHLRPRRTPPPRLPFTTRSAWIQIQSECPDLRRTHAHLKQGTRPSKKLTNVKDVKRYLNSLSIAKDGLLVVRRTDPLSPSTELIVVPRSVLDGLVTALHIKLDHPSKHQLQLVMRRNFFALDMPAAIAHVSDTCHTCASLKKLPPQVVQHSTEEPPKVVGVSFAADVLKRCKQTIIVVRETTTSFTATSIIHDEKANTLRDALAKLCSELHPLEGPPAIIRVDPAPGFVALRTDPTLKRLGLSLEIGRVKNTNKNPVAEKAIAELEEEILRQAPNGGPISTVTLAIATSRLNSRLRREGLSARELWTQRDQFTHDQLPICDRKVIQEQHLQRKQNHPYSEKSKNRNRNSFAPPTINVGDLVYLVAERDKTQPRSRYLVISVEDPWCVIKKFSGNQLRATSYKVKTTDCLIVPNRSISSTPYPHRDRDSSDEEVCEECPYQTSNVPPTLTTPADNSISPTTTQRPQRKRQSPDYYGY</sequence>
<dbReference type="EMBL" id="CACRXK020020779">
    <property type="protein sequence ID" value="CAB4035163.1"/>
    <property type="molecule type" value="Genomic_DNA"/>
</dbReference>
<name>A0A6S7L818_PARCT</name>
<dbReference type="InterPro" id="IPR000477">
    <property type="entry name" value="RT_dom"/>
</dbReference>
<dbReference type="PROSITE" id="PS50994">
    <property type="entry name" value="INTEGRASE"/>
    <property type="match status" value="1"/>
</dbReference>
<dbReference type="PANTHER" id="PTHR33064:SF37">
    <property type="entry name" value="RIBONUCLEASE H"/>
    <property type="match status" value="1"/>
</dbReference>
<dbReference type="GO" id="GO:0003676">
    <property type="term" value="F:nucleic acid binding"/>
    <property type="evidence" value="ECO:0007669"/>
    <property type="project" value="InterPro"/>
</dbReference>
<feature type="region of interest" description="Disordered" evidence="1">
    <location>
        <begin position="66"/>
        <end position="96"/>
    </location>
</feature>
<dbReference type="GO" id="GO:0015074">
    <property type="term" value="P:DNA integration"/>
    <property type="evidence" value="ECO:0007669"/>
    <property type="project" value="InterPro"/>
</dbReference>
<dbReference type="CDD" id="cd01647">
    <property type="entry name" value="RT_LTR"/>
    <property type="match status" value="1"/>
</dbReference>
<dbReference type="Gene3D" id="2.40.70.10">
    <property type="entry name" value="Acid Proteases"/>
    <property type="match status" value="1"/>
</dbReference>
<dbReference type="InterPro" id="IPR021109">
    <property type="entry name" value="Peptidase_aspartic_dom_sf"/>
</dbReference>
<dbReference type="Gene3D" id="3.30.420.10">
    <property type="entry name" value="Ribonuclease H-like superfamily/Ribonuclease H"/>
    <property type="match status" value="1"/>
</dbReference>
<feature type="region of interest" description="Disordered" evidence="1">
    <location>
        <begin position="1026"/>
        <end position="1048"/>
    </location>
</feature>
<dbReference type="Proteomes" id="UP001152795">
    <property type="component" value="Unassembled WGS sequence"/>
</dbReference>
<organism evidence="2 3">
    <name type="scientific">Paramuricea clavata</name>
    <name type="common">Red gorgonian</name>
    <name type="synonym">Violescent sea-whip</name>
    <dbReference type="NCBI Taxonomy" id="317549"/>
    <lineage>
        <taxon>Eukaryota</taxon>
        <taxon>Metazoa</taxon>
        <taxon>Cnidaria</taxon>
        <taxon>Anthozoa</taxon>
        <taxon>Octocorallia</taxon>
        <taxon>Malacalcyonacea</taxon>
        <taxon>Plexauridae</taxon>
        <taxon>Paramuricea</taxon>
    </lineage>
</organism>
<dbReference type="PANTHER" id="PTHR33064">
    <property type="entry name" value="POL PROTEIN"/>
    <property type="match status" value="1"/>
</dbReference>
<keyword evidence="3" id="KW-1185">Reference proteome</keyword>
<dbReference type="InterPro" id="IPR036397">
    <property type="entry name" value="RNaseH_sf"/>
</dbReference>
<dbReference type="InterPro" id="IPR001584">
    <property type="entry name" value="Integrase_cat-core"/>
</dbReference>
<comment type="caution">
    <text evidence="2">The sequence shown here is derived from an EMBL/GenBank/DDBJ whole genome shotgun (WGS) entry which is preliminary data.</text>
</comment>
<dbReference type="Pfam" id="PF00078">
    <property type="entry name" value="RVT_1"/>
    <property type="match status" value="1"/>
</dbReference>
<feature type="compositionally biased region" description="Polar residues" evidence="1">
    <location>
        <begin position="66"/>
        <end position="93"/>
    </location>
</feature>
<dbReference type="Gene3D" id="3.10.10.10">
    <property type="entry name" value="HIV Type 1 Reverse Transcriptase, subunit A, domain 1"/>
    <property type="match status" value="1"/>
</dbReference>
<dbReference type="InterPro" id="IPR051320">
    <property type="entry name" value="Viral_Replic_Matur_Polypro"/>
</dbReference>
<protein>
    <submittedName>
        <fullName evidence="2">Retrovirus-related Pol poly from transposon opus</fullName>
    </submittedName>
</protein>
<dbReference type="OrthoDB" id="10066937at2759"/>
<reference evidence="2" key="1">
    <citation type="submission" date="2020-04" db="EMBL/GenBank/DDBJ databases">
        <authorList>
            <person name="Alioto T."/>
            <person name="Alioto T."/>
            <person name="Gomez Garrido J."/>
        </authorList>
    </citation>
    <scope>NUCLEOTIDE SEQUENCE</scope>
    <source>
        <strain evidence="2">A484AB</strain>
    </source>
</reference>
<evidence type="ECO:0000256" key="1">
    <source>
        <dbReference type="SAM" id="MobiDB-lite"/>
    </source>
</evidence>
<proteinExistence type="predicted"/>
<feature type="region of interest" description="Disordered" evidence="1">
    <location>
        <begin position="1110"/>
        <end position="1172"/>
    </location>
</feature>
<evidence type="ECO:0000313" key="2">
    <source>
        <dbReference type="EMBL" id="CAB4035163.1"/>
    </source>
</evidence>
<feature type="compositionally biased region" description="Polar residues" evidence="1">
    <location>
        <begin position="1135"/>
        <end position="1159"/>
    </location>
</feature>
<accession>A0A6S7L818</accession>